<dbReference type="GO" id="GO:0000166">
    <property type="term" value="F:nucleotide binding"/>
    <property type="evidence" value="ECO:0007669"/>
    <property type="project" value="UniProtKB-KW"/>
</dbReference>
<dbReference type="InterPro" id="IPR050401">
    <property type="entry name" value="Cyclic_nucleotide_synthase"/>
</dbReference>
<keyword evidence="5" id="KW-0472">Membrane</keyword>
<dbReference type="EMBL" id="VZRF01003571">
    <property type="protein sequence ID" value="NWT10720.1"/>
    <property type="molecule type" value="Genomic_DNA"/>
</dbReference>
<keyword evidence="9" id="KW-1185">Reference proteome</keyword>
<dbReference type="CDD" id="cd07302">
    <property type="entry name" value="CHD"/>
    <property type="match status" value="1"/>
</dbReference>
<keyword evidence="4" id="KW-1133">Transmembrane helix</keyword>
<evidence type="ECO:0000313" key="8">
    <source>
        <dbReference type="EMBL" id="NWT10720.1"/>
    </source>
</evidence>
<proteinExistence type="predicted"/>
<evidence type="ECO:0000256" key="6">
    <source>
        <dbReference type="ARBA" id="ARBA00023239"/>
    </source>
</evidence>
<evidence type="ECO:0000259" key="7">
    <source>
        <dbReference type="PROSITE" id="PS50125"/>
    </source>
</evidence>
<protein>
    <submittedName>
        <fullName evidence="8">ANPRA protein</fullName>
    </submittedName>
</protein>
<keyword evidence="3" id="KW-0547">Nucleotide-binding</keyword>
<organism evidence="8 9">
    <name type="scientific">Vireo altiloquus</name>
    <name type="common">Black-whiskered vireo</name>
    <name type="synonym">Muscicapa altiloqua</name>
    <dbReference type="NCBI Taxonomy" id="34956"/>
    <lineage>
        <taxon>Eukaryota</taxon>
        <taxon>Metazoa</taxon>
        <taxon>Chordata</taxon>
        <taxon>Craniata</taxon>
        <taxon>Vertebrata</taxon>
        <taxon>Euteleostomi</taxon>
        <taxon>Archelosauria</taxon>
        <taxon>Archosauria</taxon>
        <taxon>Dinosauria</taxon>
        <taxon>Saurischia</taxon>
        <taxon>Theropoda</taxon>
        <taxon>Coelurosauria</taxon>
        <taxon>Aves</taxon>
        <taxon>Neognathae</taxon>
        <taxon>Neoaves</taxon>
        <taxon>Telluraves</taxon>
        <taxon>Australaves</taxon>
        <taxon>Passeriformes</taxon>
        <taxon>Corvoidea</taxon>
        <taxon>Vireonidae</taxon>
        <taxon>Vireoninae</taxon>
        <taxon>Vireo</taxon>
    </lineage>
</organism>
<dbReference type="Gene3D" id="3.30.70.1230">
    <property type="entry name" value="Nucleotide cyclase"/>
    <property type="match status" value="1"/>
</dbReference>
<dbReference type="PANTHER" id="PTHR11920:SF300">
    <property type="entry name" value="ATRIAL NATRIURETIC PEPTIDE RECEPTOR 1"/>
    <property type="match status" value="1"/>
</dbReference>
<evidence type="ECO:0000256" key="1">
    <source>
        <dbReference type="ARBA" id="ARBA00004370"/>
    </source>
</evidence>
<keyword evidence="2" id="KW-0812">Transmembrane</keyword>
<gene>
    <name evidence="8" type="primary">Npr1_2</name>
    <name evidence="8" type="ORF">VIRALT_R13337</name>
</gene>
<dbReference type="InterPro" id="IPR001054">
    <property type="entry name" value="A/G_cyclase"/>
</dbReference>
<evidence type="ECO:0000256" key="2">
    <source>
        <dbReference type="ARBA" id="ARBA00022692"/>
    </source>
</evidence>
<evidence type="ECO:0000256" key="4">
    <source>
        <dbReference type="ARBA" id="ARBA00022989"/>
    </source>
</evidence>
<dbReference type="GO" id="GO:0035556">
    <property type="term" value="P:intracellular signal transduction"/>
    <property type="evidence" value="ECO:0007669"/>
    <property type="project" value="InterPro"/>
</dbReference>
<dbReference type="PANTHER" id="PTHR11920">
    <property type="entry name" value="GUANYLYL CYCLASE"/>
    <property type="match status" value="1"/>
</dbReference>
<feature type="non-terminal residue" evidence="8">
    <location>
        <position position="169"/>
    </location>
</feature>
<dbReference type="GO" id="GO:0007168">
    <property type="term" value="P:receptor guanylyl cyclase signaling pathway"/>
    <property type="evidence" value="ECO:0007669"/>
    <property type="project" value="TreeGrafter"/>
</dbReference>
<dbReference type="InterPro" id="IPR029787">
    <property type="entry name" value="Nucleotide_cyclase"/>
</dbReference>
<dbReference type="GO" id="GO:0001653">
    <property type="term" value="F:peptide receptor activity"/>
    <property type="evidence" value="ECO:0007669"/>
    <property type="project" value="TreeGrafter"/>
</dbReference>
<evidence type="ECO:0000313" key="9">
    <source>
        <dbReference type="Proteomes" id="UP000589495"/>
    </source>
</evidence>
<comment type="subcellular location">
    <subcellularLocation>
        <location evidence="1">Membrane</location>
    </subcellularLocation>
</comment>
<feature type="domain" description="Guanylate cyclase" evidence="7">
    <location>
        <begin position="125"/>
        <end position="169"/>
    </location>
</feature>
<keyword evidence="6" id="KW-0456">Lyase</keyword>
<dbReference type="AlphaFoldDB" id="A0A7K5KWU1"/>
<evidence type="ECO:0000256" key="3">
    <source>
        <dbReference type="ARBA" id="ARBA00022741"/>
    </source>
</evidence>
<feature type="non-terminal residue" evidence="8">
    <location>
        <position position="1"/>
    </location>
</feature>
<dbReference type="Proteomes" id="UP000589495">
    <property type="component" value="Unassembled WGS sequence"/>
</dbReference>
<accession>A0A7K5KWU1</accession>
<sequence length="169" mass="18593">TEIIERVKSGERPSFRPSANVGCHLEELGQLMQHCWAEDVLERPDFNQIKVQLRKFNRRVSQEGVLRGSQGVSCSGGVPRVSQGVSQGCPVDHAHPDPLPAVPSSVAEQLKRGETVQAEAFDSVTIYFSDIVGFTALSAQSTPMQVVTLLNDLYTCFDAIIDNFDVYKV</sequence>
<dbReference type="Pfam" id="PF00211">
    <property type="entry name" value="Guanylate_cyc"/>
    <property type="match status" value="1"/>
</dbReference>
<dbReference type="GO" id="GO:0004016">
    <property type="term" value="F:adenylate cyclase activity"/>
    <property type="evidence" value="ECO:0007669"/>
    <property type="project" value="TreeGrafter"/>
</dbReference>
<dbReference type="SUPFAM" id="SSF55073">
    <property type="entry name" value="Nucleotide cyclase"/>
    <property type="match status" value="1"/>
</dbReference>
<reference evidence="8 9" key="1">
    <citation type="submission" date="2019-09" db="EMBL/GenBank/DDBJ databases">
        <title>Bird 10,000 Genomes (B10K) Project - Family phase.</title>
        <authorList>
            <person name="Zhang G."/>
        </authorList>
    </citation>
    <scope>NUCLEOTIDE SEQUENCE [LARGE SCALE GENOMIC DNA]</scope>
    <source>
        <strain evidence="8">B10K-DU-001-22</strain>
        <tissue evidence="8">Muscle</tissue>
    </source>
</reference>
<dbReference type="GO" id="GO:0004383">
    <property type="term" value="F:guanylate cyclase activity"/>
    <property type="evidence" value="ECO:0007669"/>
    <property type="project" value="TreeGrafter"/>
</dbReference>
<comment type="caution">
    <text evidence="8">The sequence shown here is derived from an EMBL/GenBank/DDBJ whole genome shotgun (WGS) entry which is preliminary data.</text>
</comment>
<dbReference type="Gene3D" id="1.10.510.10">
    <property type="entry name" value="Transferase(Phosphotransferase) domain 1"/>
    <property type="match status" value="1"/>
</dbReference>
<name>A0A7K5KWU1_VIRAL</name>
<dbReference type="PROSITE" id="PS50125">
    <property type="entry name" value="GUANYLATE_CYCLASE_2"/>
    <property type="match status" value="1"/>
</dbReference>
<evidence type="ECO:0000256" key="5">
    <source>
        <dbReference type="ARBA" id="ARBA00023136"/>
    </source>
</evidence>
<dbReference type="GO" id="GO:0005886">
    <property type="term" value="C:plasma membrane"/>
    <property type="evidence" value="ECO:0007669"/>
    <property type="project" value="TreeGrafter"/>
</dbReference>